<organism evidence="2 3">
    <name type="scientific">Clostridium polyendosporum</name>
    <dbReference type="NCBI Taxonomy" id="69208"/>
    <lineage>
        <taxon>Bacteria</taxon>
        <taxon>Bacillati</taxon>
        <taxon>Bacillota</taxon>
        <taxon>Clostridia</taxon>
        <taxon>Eubacteriales</taxon>
        <taxon>Clostridiaceae</taxon>
        <taxon>Clostridium</taxon>
    </lineage>
</organism>
<gene>
    <name evidence="2" type="ORF">CPJCM30710_05370</name>
</gene>
<sequence length="47" mass="5307">MINLRGVKDVSKGKKSELNKQEVNIGTKRTPACDNQEKHAKNRKNAE</sequence>
<reference evidence="2" key="1">
    <citation type="submission" date="2021-03" db="EMBL/GenBank/DDBJ databases">
        <title>Taxonomic study of Clostridium polyendosporum from meadow-gley soil under rice.</title>
        <authorList>
            <person name="Kobayashi H."/>
            <person name="Tanizawa Y."/>
            <person name="Yagura M."/>
        </authorList>
    </citation>
    <scope>NUCLEOTIDE SEQUENCE</scope>
    <source>
        <strain evidence="2">JCM 30710</strain>
    </source>
</reference>
<dbReference type="AlphaFoldDB" id="A0A919VFU5"/>
<accession>A0A919VFU5</accession>
<name>A0A919VFU5_9CLOT</name>
<keyword evidence="3" id="KW-1185">Reference proteome</keyword>
<dbReference type="EMBL" id="BOPZ01000003">
    <property type="protein sequence ID" value="GIM27871.1"/>
    <property type="molecule type" value="Genomic_DNA"/>
</dbReference>
<proteinExistence type="predicted"/>
<comment type="caution">
    <text evidence="2">The sequence shown here is derived from an EMBL/GenBank/DDBJ whole genome shotgun (WGS) entry which is preliminary data.</text>
</comment>
<evidence type="ECO:0000313" key="2">
    <source>
        <dbReference type="EMBL" id="GIM27871.1"/>
    </source>
</evidence>
<protein>
    <submittedName>
        <fullName evidence="2">Uncharacterized protein</fullName>
    </submittedName>
</protein>
<feature type="region of interest" description="Disordered" evidence="1">
    <location>
        <begin position="1"/>
        <end position="47"/>
    </location>
</feature>
<evidence type="ECO:0000313" key="3">
    <source>
        <dbReference type="Proteomes" id="UP000679179"/>
    </source>
</evidence>
<feature type="compositionally biased region" description="Basic and acidic residues" evidence="1">
    <location>
        <begin position="35"/>
        <end position="47"/>
    </location>
</feature>
<evidence type="ECO:0000256" key="1">
    <source>
        <dbReference type="SAM" id="MobiDB-lite"/>
    </source>
</evidence>
<dbReference type="Proteomes" id="UP000679179">
    <property type="component" value="Unassembled WGS sequence"/>
</dbReference>
<feature type="compositionally biased region" description="Basic and acidic residues" evidence="1">
    <location>
        <begin position="1"/>
        <end position="20"/>
    </location>
</feature>